<evidence type="ECO:0000259" key="10">
    <source>
        <dbReference type="Pfam" id="PF02397"/>
    </source>
</evidence>
<keyword evidence="5 11" id="KW-0808">Transferase</keyword>
<dbReference type="Gene3D" id="3.40.50.720">
    <property type="entry name" value="NAD(P)-binding Rossmann-like Domain"/>
    <property type="match status" value="1"/>
</dbReference>
<evidence type="ECO:0000256" key="9">
    <source>
        <dbReference type="SAM" id="Phobius"/>
    </source>
</evidence>
<keyword evidence="12" id="KW-1185">Reference proteome</keyword>
<dbReference type="PANTHER" id="PTHR30576">
    <property type="entry name" value="COLANIC BIOSYNTHESIS UDP-GLUCOSE LIPID CARRIER TRANSFERASE"/>
    <property type="match status" value="1"/>
</dbReference>
<dbReference type="InterPro" id="IPR017475">
    <property type="entry name" value="EPS_sugar_tfrase"/>
</dbReference>
<evidence type="ECO:0000256" key="2">
    <source>
        <dbReference type="ARBA" id="ARBA00004236"/>
    </source>
</evidence>
<comment type="similarity">
    <text evidence="3">Belongs to the bacterial sugar transferase family.</text>
</comment>
<feature type="transmembrane region" description="Helical" evidence="9">
    <location>
        <begin position="58"/>
        <end position="78"/>
    </location>
</feature>
<sequence length="484" mass="56183">MHISRRKRKLLYRTRSVLSQIVLAIFDLATFNLGPLIAILLVMSLWGNLDNYIPDAEIVSRLGAHFLLSLSCVVWFWARLRHYTYRKTFWFELKDILHTLAIFAVIDLAIIAFSKWHLSRYIWVFTWSSILVLLPLFRFFAKVLLQRLNLWQKQCVIIGTGSNATDAFNALHGETDLGLDIQYFFANHAISSRQYLHGLPVIGDERLLWRTTDRRHTQYIIALDDGQEKLGEHWIKQLAMRRCTTVSVVPTMRGLPLNSTDMSFIFRHEVLILRINSNLTKKSARFLKRSFDLCGSLLIVLLLSPLLLGLALLVMRDGGPPIYGHTRVGRDGTPFKCLKFRSMIMNSQEVLARLLDNDPAAREEWQRDFKLKDDPRITKVGHFLRMSSLDELPQLLNVIRGDMSLVGPRPVVTEELQRYGSNKEYYLMAKPGMTGLWQVSGRNNVDYDTRIYFDAWYVKNWSLWNDIAILFKTIRTVLKREGAY</sequence>
<feature type="transmembrane region" description="Helical" evidence="9">
    <location>
        <begin position="291"/>
        <end position="315"/>
    </location>
</feature>
<organism evidence="11 12">
    <name type="scientific">Corticimicrobacter populi</name>
    <dbReference type="NCBI Taxonomy" id="2175229"/>
    <lineage>
        <taxon>Bacteria</taxon>
        <taxon>Pseudomonadati</taxon>
        <taxon>Pseudomonadota</taxon>
        <taxon>Betaproteobacteria</taxon>
        <taxon>Burkholderiales</taxon>
        <taxon>Alcaligenaceae</taxon>
        <taxon>Corticimicrobacter</taxon>
    </lineage>
</organism>
<dbReference type="GO" id="GO:0005886">
    <property type="term" value="C:plasma membrane"/>
    <property type="evidence" value="ECO:0007669"/>
    <property type="project" value="UniProtKB-SubCell"/>
</dbReference>
<dbReference type="GO" id="GO:0016780">
    <property type="term" value="F:phosphotransferase activity, for other substituted phosphate groups"/>
    <property type="evidence" value="ECO:0007669"/>
    <property type="project" value="TreeGrafter"/>
</dbReference>
<dbReference type="NCBIfam" id="TIGR03025">
    <property type="entry name" value="EPS_sugtrans"/>
    <property type="match status" value="1"/>
</dbReference>
<feature type="transmembrane region" description="Helical" evidence="9">
    <location>
        <begin position="21"/>
        <end position="46"/>
    </location>
</feature>
<dbReference type="EMBL" id="QETA01000005">
    <property type="protein sequence ID" value="PWF22184.1"/>
    <property type="molecule type" value="Genomic_DNA"/>
</dbReference>
<dbReference type="Proteomes" id="UP000245212">
    <property type="component" value="Unassembled WGS sequence"/>
</dbReference>
<evidence type="ECO:0000256" key="3">
    <source>
        <dbReference type="ARBA" id="ARBA00006464"/>
    </source>
</evidence>
<evidence type="ECO:0000313" key="11">
    <source>
        <dbReference type="EMBL" id="PWF22184.1"/>
    </source>
</evidence>
<reference evidence="12" key="1">
    <citation type="submission" date="2018-05" db="EMBL/GenBank/DDBJ databases">
        <authorList>
            <person name="Li Y."/>
        </authorList>
    </citation>
    <scope>NUCLEOTIDE SEQUENCE [LARGE SCALE GENOMIC DNA]</scope>
    <source>
        <strain evidence="12">3d-2-2</strain>
    </source>
</reference>
<dbReference type="AlphaFoldDB" id="A0A2V1JXG5"/>
<evidence type="ECO:0000313" key="12">
    <source>
        <dbReference type="Proteomes" id="UP000245212"/>
    </source>
</evidence>
<keyword evidence="8 9" id="KW-0472">Membrane</keyword>
<feature type="domain" description="Bacterial sugar transferase" evidence="10">
    <location>
        <begin position="288"/>
        <end position="479"/>
    </location>
</feature>
<dbReference type="InterPro" id="IPR003362">
    <property type="entry name" value="Bact_transf"/>
</dbReference>
<keyword evidence="4" id="KW-1003">Cell membrane</keyword>
<evidence type="ECO:0000256" key="4">
    <source>
        <dbReference type="ARBA" id="ARBA00022475"/>
    </source>
</evidence>
<feature type="transmembrane region" description="Helical" evidence="9">
    <location>
        <begin position="99"/>
        <end position="116"/>
    </location>
</feature>
<keyword evidence="6 9" id="KW-0812">Transmembrane</keyword>
<dbReference type="GO" id="GO:0000271">
    <property type="term" value="P:polysaccharide biosynthetic process"/>
    <property type="evidence" value="ECO:0007669"/>
    <property type="project" value="InterPro"/>
</dbReference>
<comment type="caution">
    <text evidence="11">The sequence shown here is derived from an EMBL/GenBank/DDBJ whole genome shotgun (WGS) entry which is preliminary data.</text>
</comment>
<dbReference type="NCBIfam" id="TIGR03022">
    <property type="entry name" value="WbaP_sugtrans"/>
    <property type="match status" value="1"/>
</dbReference>
<proteinExistence type="inferred from homology"/>
<evidence type="ECO:0000256" key="5">
    <source>
        <dbReference type="ARBA" id="ARBA00022679"/>
    </source>
</evidence>
<feature type="transmembrane region" description="Helical" evidence="9">
    <location>
        <begin position="122"/>
        <end position="141"/>
    </location>
</feature>
<accession>A0A2V1JXG5</accession>
<dbReference type="InterPro" id="IPR017472">
    <property type="entry name" value="Undecaprenyl-P_galact_Ptfrase"/>
</dbReference>
<protein>
    <submittedName>
        <fullName evidence="11">UDP-phosphate galactose phosphotransferase</fullName>
    </submittedName>
</protein>
<dbReference type="PANTHER" id="PTHR30576:SF4">
    <property type="entry name" value="UNDECAPRENYL-PHOSPHATE GALACTOSE PHOSPHOTRANSFERASE"/>
    <property type="match status" value="1"/>
</dbReference>
<gene>
    <name evidence="11" type="ORF">DD235_12445</name>
</gene>
<evidence type="ECO:0000256" key="7">
    <source>
        <dbReference type="ARBA" id="ARBA00022989"/>
    </source>
</evidence>
<keyword evidence="7 9" id="KW-1133">Transmembrane helix</keyword>
<name>A0A2V1JXG5_9BURK</name>
<comment type="subcellular location">
    <subcellularLocation>
        <location evidence="2">Cell membrane</location>
    </subcellularLocation>
    <subcellularLocation>
        <location evidence="1">Membrane</location>
        <topology evidence="1">Multi-pass membrane protein</topology>
    </subcellularLocation>
</comment>
<dbReference type="Pfam" id="PF02397">
    <property type="entry name" value="Bac_transf"/>
    <property type="match status" value="1"/>
</dbReference>
<dbReference type="RefSeq" id="WP_109062422.1">
    <property type="nucleotide sequence ID" value="NZ_QETA01000005.1"/>
</dbReference>
<evidence type="ECO:0000256" key="1">
    <source>
        <dbReference type="ARBA" id="ARBA00004141"/>
    </source>
</evidence>
<evidence type="ECO:0000256" key="6">
    <source>
        <dbReference type="ARBA" id="ARBA00022692"/>
    </source>
</evidence>
<evidence type="ECO:0000256" key="8">
    <source>
        <dbReference type="ARBA" id="ARBA00023136"/>
    </source>
</evidence>